<dbReference type="InterPro" id="IPR045865">
    <property type="entry name" value="ACT-like_dom_sf"/>
</dbReference>
<evidence type="ECO:0000313" key="3">
    <source>
        <dbReference type="EMBL" id="OBV40228.1"/>
    </source>
</evidence>
<sequence length="145" mass="15017">MNTELHSITLEQAKGEYAVSRLDASASIPAWADGDGFVSISRSAHELSIVCLAARVPGHTVSERAWTCWRFVGPFAFGATGIVLSVVRPLSLGGLGVFVVSTHDGDHLLLKTCDVPAAVQLLNDAGHVLIGCANRTSAGAPAPAA</sequence>
<keyword evidence="4" id="KW-1185">Reference proteome</keyword>
<name>A0A1A7C7D4_9BURK</name>
<dbReference type="InterPro" id="IPR016540">
    <property type="entry name" value="UCP008459"/>
</dbReference>
<dbReference type="Gene3D" id="3.30.2130.10">
    <property type="entry name" value="VC0802-like"/>
    <property type="match status" value="1"/>
</dbReference>
<dbReference type="STRING" id="1747903.ASR47_1014143"/>
<dbReference type="InterPro" id="IPR027795">
    <property type="entry name" value="CASTOR_ACT_dom"/>
</dbReference>
<dbReference type="SUPFAM" id="SSF55021">
    <property type="entry name" value="ACT-like"/>
    <property type="match status" value="2"/>
</dbReference>
<dbReference type="RefSeq" id="WP_065307267.1">
    <property type="nucleotide sequence ID" value="NZ_LOCQ01000049.1"/>
</dbReference>
<dbReference type="AlphaFoldDB" id="A0A1A7C7D4"/>
<reference evidence="3 4" key="1">
    <citation type="submission" date="2016-04" db="EMBL/GenBank/DDBJ databases">
        <title>Draft genome sequence of Janthinobacterium psychrotolerans sp. nov., isolated from freshwater sediments in Denmark.</title>
        <authorList>
            <person name="Gong X."/>
            <person name="Skrivergaard S."/>
            <person name="Korsgaard B.S."/>
            <person name="Schreiber L."/>
            <person name="Marshall I.P."/>
            <person name="Finster K."/>
            <person name="Schramm A."/>
        </authorList>
    </citation>
    <scope>NUCLEOTIDE SEQUENCE [LARGE SCALE GENOMIC DNA]</scope>
    <source>
        <strain evidence="3 4">S3-2</strain>
    </source>
</reference>
<dbReference type="Proteomes" id="UP000092713">
    <property type="component" value="Unassembled WGS sequence"/>
</dbReference>
<feature type="domain" description="CASTOR ACT" evidence="1">
    <location>
        <begin position="62"/>
        <end position="124"/>
    </location>
</feature>
<dbReference type="Pfam" id="PF13840">
    <property type="entry name" value="ACT_7"/>
    <property type="match status" value="1"/>
</dbReference>
<dbReference type="Pfam" id="PF21631">
    <property type="entry name" value="A9CJY8-like_N"/>
    <property type="match status" value="1"/>
</dbReference>
<proteinExistence type="predicted"/>
<feature type="domain" description="A9CJY8-like N-terminal" evidence="2">
    <location>
        <begin position="15"/>
        <end position="58"/>
    </location>
</feature>
<evidence type="ECO:0000259" key="2">
    <source>
        <dbReference type="Pfam" id="PF21631"/>
    </source>
</evidence>
<dbReference type="OrthoDB" id="5615858at2"/>
<protein>
    <submittedName>
        <fullName evidence="3">Uncharacterized protein</fullName>
    </submittedName>
</protein>
<dbReference type="PIRSF" id="PIRSF008459">
    <property type="entry name" value="UCP008459"/>
    <property type="match status" value="1"/>
</dbReference>
<dbReference type="EMBL" id="LOCQ01000049">
    <property type="protein sequence ID" value="OBV40228.1"/>
    <property type="molecule type" value="Genomic_DNA"/>
</dbReference>
<comment type="caution">
    <text evidence="3">The sequence shown here is derived from an EMBL/GenBank/DDBJ whole genome shotgun (WGS) entry which is preliminary data.</text>
</comment>
<evidence type="ECO:0000313" key="4">
    <source>
        <dbReference type="Proteomes" id="UP000092713"/>
    </source>
</evidence>
<accession>A0A1A7C7D4</accession>
<organism evidence="3 4">
    <name type="scientific">Janthinobacterium psychrotolerans</name>
    <dbReference type="NCBI Taxonomy" id="1747903"/>
    <lineage>
        <taxon>Bacteria</taxon>
        <taxon>Pseudomonadati</taxon>
        <taxon>Pseudomonadota</taxon>
        <taxon>Betaproteobacteria</taxon>
        <taxon>Burkholderiales</taxon>
        <taxon>Oxalobacteraceae</taxon>
        <taxon>Janthinobacterium</taxon>
    </lineage>
</organism>
<evidence type="ECO:0000259" key="1">
    <source>
        <dbReference type="Pfam" id="PF13840"/>
    </source>
</evidence>
<gene>
    <name evidence="3" type="ORF">ASR47_1014143</name>
</gene>
<dbReference type="InterPro" id="IPR049447">
    <property type="entry name" value="A9CJY8-like_N"/>
</dbReference>